<accession>A0ABV8SRX6</accession>
<keyword evidence="3" id="KW-0597">Phosphoprotein</keyword>
<gene>
    <name evidence="6" type="ORF">ACFPN2_13500</name>
</gene>
<dbReference type="Pfam" id="PF08448">
    <property type="entry name" value="PAS_4"/>
    <property type="match status" value="1"/>
</dbReference>
<dbReference type="InterPro" id="IPR011006">
    <property type="entry name" value="CheY-like_superfamily"/>
</dbReference>
<dbReference type="SUPFAM" id="SSF55785">
    <property type="entry name" value="PYP-like sensor domain (PAS domain)"/>
    <property type="match status" value="1"/>
</dbReference>
<dbReference type="SMART" id="SM00388">
    <property type="entry name" value="HisKA"/>
    <property type="match status" value="1"/>
</dbReference>
<reference evidence="7" key="1">
    <citation type="journal article" date="2019" name="Int. J. Syst. Evol. Microbiol.">
        <title>The Global Catalogue of Microorganisms (GCM) 10K type strain sequencing project: providing services to taxonomists for standard genome sequencing and annotation.</title>
        <authorList>
            <consortium name="The Broad Institute Genomics Platform"/>
            <consortium name="The Broad Institute Genome Sequencing Center for Infectious Disease"/>
            <person name="Wu L."/>
            <person name="Ma J."/>
        </authorList>
    </citation>
    <scope>NUCLEOTIDE SEQUENCE [LARGE SCALE GENOMIC DNA]</scope>
    <source>
        <strain evidence="7">CGMCC 1.10759</strain>
    </source>
</reference>
<feature type="domain" description="PAS" evidence="5">
    <location>
        <begin position="31"/>
        <end position="82"/>
    </location>
</feature>
<evidence type="ECO:0000259" key="5">
    <source>
        <dbReference type="PROSITE" id="PS50112"/>
    </source>
</evidence>
<evidence type="ECO:0000256" key="3">
    <source>
        <dbReference type="PROSITE-ProRule" id="PRU00169"/>
    </source>
</evidence>
<dbReference type="SUPFAM" id="SSF47384">
    <property type="entry name" value="Homodimeric domain of signal transducing histidine kinase"/>
    <property type="match status" value="1"/>
</dbReference>
<dbReference type="CDD" id="cd00130">
    <property type="entry name" value="PAS"/>
    <property type="match status" value="1"/>
</dbReference>
<dbReference type="SMART" id="SM00091">
    <property type="entry name" value="PAS"/>
    <property type="match status" value="1"/>
</dbReference>
<dbReference type="EMBL" id="JBHSDU010000003">
    <property type="protein sequence ID" value="MFC4310100.1"/>
    <property type="molecule type" value="Genomic_DNA"/>
</dbReference>
<evidence type="ECO:0000313" key="7">
    <source>
        <dbReference type="Proteomes" id="UP001595904"/>
    </source>
</evidence>
<dbReference type="InterPro" id="IPR001789">
    <property type="entry name" value="Sig_transdc_resp-reg_receiver"/>
</dbReference>
<comment type="catalytic activity">
    <reaction evidence="1">
        <text>ATP + protein L-histidine = ADP + protein N-phospho-L-histidine.</text>
        <dbReference type="EC" id="2.7.13.3"/>
    </reaction>
</comment>
<evidence type="ECO:0000313" key="6">
    <source>
        <dbReference type="EMBL" id="MFC4310100.1"/>
    </source>
</evidence>
<dbReference type="InterPro" id="IPR000014">
    <property type="entry name" value="PAS"/>
</dbReference>
<dbReference type="InterPro" id="IPR013656">
    <property type="entry name" value="PAS_4"/>
</dbReference>
<evidence type="ECO:0000256" key="1">
    <source>
        <dbReference type="ARBA" id="ARBA00000085"/>
    </source>
</evidence>
<organism evidence="6 7">
    <name type="scientific">Steroidobacter flavus</name>
    <dbReference type="NCBI Taxonomy" id="1842136"/>
    <lineage>
        <taxon>Bacteria</taxon>
        <taxon>Pseudomonadati</taxon>
        <taxon>Pseudomonadota</taxon>
        <taxon>Gammaproteobacteria</taxon>
        <taxon>Steroidobacterales</taxon>
        <taxon>Steroidobacteraceae</taxon>
        <taxon>Steroidobacter</taxon>
    </lineage>
</organism>
<dbReference type="SMART" id="SM00448">
    <property type="entry name" value="REC"/>
    <property type="match status" value="1"/>
</dbReference>
<comment type="caution">
    <text evidence="6">The sequence shown here is derived from an EMBL/GenBank/DDBJ whole genome shotgun (WGS) entry which is preliminary data.</text>
</comment>
<dbReference type="Pfam" id="PF00072">
    <property type="entry name" value="Response_reg"/>
    <property type="match status" value="1"/>
</dbReference>
<keyword evidence="7" id="KW-1185">Reference proteome</keyword>
<dbReference type="InterPro" id="IPR036097">
    <property type="entry name" value="HisK_dim/P_sf"/>
</dbReference>
<dbReference type="RefSeq" id="WP_380597316.1">
    <property type="nucleotide sequence ID" value="NZ_JBHSDU010000003.1"/>
</dbReference>
<dbReference type="PROSITE" id="PS50112">
    <property type="entry name" value="PAS"/>
    <property type="match status" value="1"/>
</dbReference>
<protein>
    <recommendedName>
        <fullName evidence="2">histidine kinase</fullName>
        <ecNumber evidence="2">2.7.13.3</ecNumber>
    </recommendedName>
</protein>
<feature type="domain" description="Response regulatory" evidence="4">
    <location>
        <begin position="258"/>
        <end position="374"/>
    </location>
</feature>
<dbReference type="Gene3D" id="3.40.50.2300">
    <property type="match status" value="1"/>
</dbReference>
<dbReference type="PROSITE" id="PS50110">
    <property type="entry name" value="RESPONSE_REGULATORY"/>
    <property type="match status" value="1"/>
</dbReference>
<dbReference type="Gene3D" id="3.30.450.20">
    <property type="entry name" value="PAS domain"/>
    <property type="match status" value="1"/>
</dbReference>
<dbReference type="InterPro" id="IPR035965">
    <property type="entry name" value="PAS-like_dom_sf"/>
</dbReference>
<evidence type="ECO:0000259" key="4">
    <source>
        <dbReference type="PROSITE" id="PS50110"/>
    </source>
</evidence>
<sequence length="380" mass="41933">MFGFTQWWRRRRPASRNNFDADGGVRQLQAINKRLQLYLDRAPLACIVWDTQHVVRAWNPAAAATFGYSEAEAIGRHIHELVATPTSMPIIDEVCPRLLAGVEYPDGVTLETRRKDGSQMHCHWHLALVDRGTADEGVIAFASDVTARLQAERDRELLEKSRALSAMAGGIAHDFNNILLAIGGNARLASEDLPIDHPAQLSLAEVQRASARAAGIINQILAFSGNEEETSKDVVLFHDAAAKHPTRAPQVPRGEGQSVLYVDDEESLVYLISRVLQRLGYRVAGFTDANEALAAFRSNPTAYEAVVTDLSMPSMSGIEFATHVLQLRPEVPVVMTSGYVRPKDRESVMKTGVRDLLLKPNTVEELGDVLHRLMLQSRAS</sequence>
<proteinExistence type="predicted"/>
<dbReference type="NCBIfam" id="TIGR00229">
    <property type="entry name" value="sensory_box"/>
    <property type="match status" value="1"/>
</dbReference>
<evidence type="ECO:0000256" key="2">
    <source>
        <dbReference type="ARBA" id="ARBA00012438"/>
    </source>
</evidence>
<dbReference type="CDD" id="cd00156">
    <property type="entry name" value="REC"/>
    <property type="match status" value="1"/>
</dbReference>
<dbReference type="PANTHER" id="PTHR43065">
    <property type="entry name" value="SENSOR HISTIDINE KINASE"/>
    <property type="match status" value="1"/>
</dbReference>
<name>A0ABV8SRX6_9GAMM</name>
<dbReference type="EC" id="2.7.13.3" evidence="2"/>
<dbReference type="InterPro" id="IPR003661">
    <property type="entry name" value="HisK_dim/P_dom"/>
</dbReference>
<dbReference type="PANTHER" id="PTHR43065:SF42">
    <property type="entry name" value="TWO-COMPONENT SENSOR PPRA"/>
    <property type="match status" value="1"/>
</dbReference>
<dbReference type="Proteomes" id="UP001595904">
    <property type="component" value="Unassembled WGS sequence"/>
</dbReference>
<dbReference type="SUPFAM" id="SSF52172">
    <property type="entry name" value="CheY-like"/>
    <property type="match status" value="1"/>
</dbReference>
<feature type="modified residue" description="4-aspartylphosphate" evidence="3">
    <location>
        <position position="309"/>
    </location>
</feature>
<dbReference type="Gene3D" id="1.10.287.130">
    <property type="match status" value="1"/>
</dbReference>